<sequence length="200" mass="21423">MVGYACSILDPDRLAAQGWLPDIGFDCHVHNFCVPSDWGVRNENLDAPESQSTEPELNPGQNPLQTTRPIGWEPDNPLLIYKVVASPPGPKPLAATQDSASEPPVQDVGNFPEVPTPDTAVCLFLNENYSKLPQSPGGGTEPEEAPNTRINKQKDLKTSHPKAASGKPPALSATLPSKTPDAKLPKPRKPDQEVKPGSVV</sequence>
<evidence type="ECO:0000313" key="2">
    <source>
        <dbReference type="Proteomes" id="UP001165960"/>
    </source>
</evidence>
<proteinExistence type="predicted"/>
<dbReference type="EMBL" id="QTSX02002851">
    <property type="protein sequence ID" value="KAJ9074622.1"/>
    <property type="molecule type" value="Genomic_DNA"/>
</dbReference>
<organism evidence="1 2">
    <name type="scientific">Entomophthora muscae</name>
    <dbReference type="NCBI Taxonomy" id="34485"/>
    <lineage>
        <taxon>Eukaryota</taxon>
        <taxon>Fungi</taxon>
        <taxon>Fungi incertae sedis</taxon>
        <taxon>Zoopagomycota</taxon>
        <taxon>Entomophthoromycotina</taxon>
        <taxon>Entomophthoromycetes</taxon>
        <taxon>Entomophthorales</taxon>
        <taxon>Entomophthoraceae</taxon>
        <taxon>Entomophthora</taxon>
    </lineage>
</organism>
<comment type="caution">
    <text evidence="1">The sequence shown here is derived from an EMBL/GenBank/DDBJ whole genome shotgun (WGS) entry which is preliminary data.</text>
</comment>
<name>A0ACC2TJG3_9FUNG</name>
<protein>
    <submittedName>
        <fullName evidence="1">Uncharacterized protein</fullName>
    </submittedName>
</protein>
<keyword evidence="2" id="KW-1185">Reference proteome</keyword>
<accession>A0ACC2TJG3</accession>
<reference evidence="1" key="1">
    <citation type="submission" date="2022-04" db="EMBL/GenBank/DDBJ databases">
        <title>Genome of the entomopathogenic fungus Entomophthora muscae.</title>
        <authorList>
            <person name="Elya C."/>
            <person name="Lovett B.R."/>
            <person name="Lee E."/>
            <person name="Macias A.M."/>
            <person name="Hajek A.E."/>
            <person name="De Bivort B.L."/>
            <person name="Kasson M.T."/>
            <person name="De Fine Licht H.H."/>
            <person name="Stajich J.E."/>
        </authorList>
    </citation>
    <scope>NUCLEOTIDE SEQUENCE</scope>
    <source>
        <strain evidence="1">Berkeley</strain>
    </source>
</reference>
<evidence type="ECO:0000313" key="1">
    <source>
        <dbReference type="EMBL" id="KAJ9074622.1"/>
    </source>
</evidence>
<dbReference type="Proteomes" id="UP001165960">
    <property type="component" value="Unassembled WGS sequence"/>
</dbReference>
<gene>
    <name evidence="1" type="ORF">DSO57_1004424</name>
</gene>